<keyword evidence="2" id="KW-1185">Reference proteome</keyword>
<reference evidence="1" key="1">
    <citation type="submission" date="2023-01" db="EMBL/GenBank/DDBJ databases">
        <title>Genome assembly of the deep-sea coral Lophelia pertusa.</title>
        <authorList>
            <person name="Herrera S."/>
            <person name="Cordes E."/>
        </authorList>
    </citation>
    <scope>NUCLEOTIDE SEQUENCE</scope>
    <source>
        <strain evidence="1">USNM1676648</strain>
        <tissue evidence="1">Polyp</tissue>
    </source>
</reference>
<gene>
    <name evidence="1" type="primary">RDH5_5</name>
    <name evidence="1" type="ORF">OS493_022630</name>
</gene>
<dbReference type="Proteomes" id="UP001163046">
    <property type="component" value="Unassembled WGS sequence"/>
</dbReference>
<sequence>MRHFGVTVHIIEPGMFKTNITLAEKNIQHLDRQWNNLDEDTKECYGIEYYEKVKDSLTMVRWLGSPHIYKVVDAMFHAVTSTQPKLRYIVGWDHKIIWRTLSFLPSEIQDLVFSSFPKPKGIPDHELCSH</sequence>
<organism evidence="1 2">
    <name type="scientific">Desmophyllum pertusum</name>
    <dbReference type="NCBI Taxonomy" id="174260"/>
    <lineage>
        <taxon>Eukaryota</taxon>
        <taxon>Metazoa</taxon>
        <taxon>Cnidaria</taxon>
        <taxon>Anthozoa</taxon>
        <taxon>Hexacorallia</taxon>
        <taxon>Scleractinia</taxon>
        <taxon>Caryophylliina</taxon>
        <taxon>Caryophylliidae</taxon>
        <taxon>Desmophyllum</taxon>
    </lineage>
</organism>
<dbReference type="Gene3D" id="3.40.50.720">
    <property type="entry name" value="NAD(P)-binding Rossmann-like Domain"/>
    <property type="match status" value="1"/>
</dbReference>
<dbReference type="OrthoDB" id="5296at2759"/>
<proteinExistence type="predicted"/>
<dbReference type="PANTHER" id="PTHR43313:SF1">
    <property type="entry name" value="3BETA-HYDROXYSTEROID DEHYDROGENASE DHS-16"/>
    <property type="match status" value="1"/>
</dbReference>
<comment type="caution">
    <text evidence="1">The sequence shown here is derived from an EMBL/GenBank/DDBJ whole genome shotgun (WGS) entry which is preliminary data.</text>
</comment>
<dbReference type="GO" id="GO:0016491">
    <property type="term" value="F:oxidoreductase activity"/>
    <property type="evidence" value="ECO:0007669"/>
    <property type="project" value="TreeGrafter"/>
</dbReference>
<accession>A0A9W9YMC1</accession>
<protein>
    <submittedName>
        <fullName evidence="1">Retinol dehydrogenase 5</fullName>
    </submittedName>
</protein>
<name>A0A9W9YMC1_9CNID</name>
<evidence type="ECO:0000313" key="2">
    <source>
        <dbReference type="Proteomes" id="UP001163046"/>
    </source>
</evidence>
<dbReference type="GO" id="GO:0008202">
    <property type="term" value="P:steroid metabolic process"/>
    <property type="evidence" value="ECO:0007669"/>
    <property type="project" value="TreeGrafter"/>
</dbReference>
<dbReference type="EMBL" id="MU827317">
    <property type="protein sequence ID" value="KAJ7357820.1"/>
    <property type="molecule type" value="Genomic_DNA"/>
</dbReference>
<evidence type="ECO:0000313" key="1">
    <source>
        <dbReference type="EMBL" id="KAJ7357820.1"/>
    </source>
</evidence>
<dbReference type="AlphaFoldDB" id="A0A9W9YMC1"/>
<dbReference type="PANTHER" id="PTHR43313">
    <property type="entry name" value="SHORT-CHAIN DEHYDROGENASE/REDUCTASE FAMILY 9C"/>
    <property type="match status" value="1"/>
</dbReference>